<dbReference type="PANTHER" id="PTHR24321:SF8">
    <property type="entry name" value="ESTRADIOL 17-BETA-DEHYDROGENASE 8-RELATED"/>
    <property type="match status" value="1"/>
</dbReference>
<dbReference type="InterPro" id="IPR020904">
    <property type="entry name" value="Sc_DH/Rdtase_CS"/>
</dbReference>
<sequence length="256" mass="27704">MAEQFARYPSLAGRAVFVSGGATGIGAALVEHFAAQGARVGFVDLLDDEAMKLAEHSEKFGYPKPAYRHCDLLDIAALRRAIAELAGEVGPFTILLNSAANDQRHTIEEVTPEFWDNRLAINLRHQFFAAQAIAPMMIAAGGGSIVNIGSASWHLGQGGMPAYVAAKAGVEGLTRGLARDLGTHKIRVNCIIPGWIMTERQLTLWLTPEAERGLMEKQCLKEKVYPADIARMALWLAADDSRLCSAQNFVVDGGWS</sequence>
<dbReference type="FunFam" id="3.40.50.720:FF:000084">
    <property type="entry name" value="Short-chain dehydrogenase reductase"/>
    <property type="match status" value="1"/>
</dbReference>
<evidence type="ECO:0000256" key="2">
    <source>
        <dbReference type="ARBA" id="ARBA00023002"/>
    </source>
</evidence>
<dbReference type="PRINTS" id="PR00080">
    <property type="entry name" value="SDRFAMILY"/>
</dbReference>
<dbReference type="SUPFAM" id="SSF51735">
    <property type="entry name" value="NAD(P)-binding Rossmann-fold domains"/>
    <property type="match status" value="1"/>
</dbReference>
<dbReference type="EMBL" id="DTQM01000069">
    <property type="protein sequence ID" value="HGC42304.1"/>
    <property type="molecule type" value="Genomic_DNA"/>
</dbReference>
<accession>A0A8J4H9G3</accession>
<proteinExistence type="inferred from homology"/>
<dbReference type="PRINTS" id="PR00081">
    <property type="entry name" value="GDHRDH"/>
</dbReference>
<protein>
    <submittedName>
        <fullName evidence="3">SDR family oxidoreductase</fullName>
    </submittedName>
</protein>
<dbReference type="InterPro" id="IPR036291">
    <property type="entry name" value="NAD(P)-bd_dom_sf"/>
</dbReference>
<name>A0A8J4H9G3_9PROT</name>
<dbReference type="Gene3D" id="3.40.50.720">
    <property type="entry name" value="NAD(P)-binding Rossmann-like Domain"/>
    <property type="match status" value="1"/>
</dbReference>
<comment type="similarity">
    <text evidence="1">Belongs to the short-chain dehydrogenases/reductases (SDR) family.</text>
</comment>
<gene>
    <name evidence="3" type="ORF">ENY07_03640</name>
</gene>
<dbReference type="CDD" id="cd05233">
    <property type="entry name" value="SDR_c"/>
    <property type="match status" value="1"/>
</dbReference>
<dbReference type="PANTHER" id="PTHR24321">
    <property type="entry name" value="DEHYDROGENASES, SHORT CHAIN"/>
    <property type="match status" value="1"/>
</dbReference>
<comment type="caution">
    <text evidence="3">The sequence shown here is derived from an EMBL/GenBank/DDBJ whole genome shotgun (WGS) entry which is preliminary data.</text>
</comment>
<dbReference type="GO" id="GO:0016491">
    <property type="term" value="F:oxidoreductase activity"/>
    <property type="evidence" value="ECO:0007669"/>
    <property type="project" value="UniProtKB-KW"/>
</dbReference>
<evidence type="ECO:0000256" key="1">
    <source>
        <dbReference type="ARBA" id="ARBA00006484"/>
    </source>
</evidence>
<dbReference type="Pfam" id="PF13561">
    <property type="entry name" value="adh_short_C2"/>
    <property type="match status" value="1"/>
</dbReference>
<dbReference type="PROSITE" id="PS00061">
    <property type="entry name" value="ADH_SHORT"/>
    <property type="match status" value="1"/>
</dbReference>
<dbReference type="AlphaFoldDB" id="A0A8J4H9G3"/>
<reference evidence="3" key="1">
    <citation type="journal article" date="2020" name="mSystems">
        <title>Genome- and Community-Level Interaction Insights into Carbon Utilization and Element Cycling Functions of Hydrothermarchaeota in Hydrothermal Sediment.</title>
        <authorList>
            <person name="Zhou Z."/>
            <person name="Liu Y."/>
            <person name="Xu W."/>
            <person name="Pan J."/>
            <person name="Luo Z.H."/>
            <person name="Li M."/>
        </authorList>
    </citation>
    <scope>NUCLEOTIDE SEQUENCE</scope>
    <source>
        <strain evidence="3">SpSt-997</strain>
    </source>
</reference>
<evidence type="ECO:0000313" key="3">
    <source>
        <dbReference type="EMBL" id="HGC42304.1"/>
    </source>
</evidence>
<organism evidence="3">
    <name type="scientific">Acidicaldus sp</name>
    <dbReference type="NCBI Taxonomy" id="1872105"/>
    <lineage>
        <taxon>Bacteria</taxon>
        <taxon>Pseudomonadati</taxon>
        <taxon>Pseudomonadota</taxon>
        <taxon>Alphaproteobacteria</taxon>
        <taxon>Acetobacterales</taxon>
        <taxon>Acetobacteraceae</taxon>
        <taxon>Acidicaldus</taxon>
    </lineage>
</organism>
<dbReference type="InterPro" id="IPR002347">
    <property type="entry name" value="SDR_fam"/>
</dbReference>
<keyword evidence="2" id="KW-0560">Oxidoreductase</keyword>